<dbReference type="InterPro" id="IPR003598">
    <property type="entry name" value="Ig_sub2"/>
</dbReference>
<feature type="domain" description="PLAT" evidence="7">
    <location>
        <begin position="6"/>
        <end position="121"/>
    </location>
</feature>
<dbReference type="Gene3D" id="2.10.70.10">
    <property type="entry name" value="Complement Module, domain 1"/>
    <property type="match status" value="2"/>
</dbReference>
<evidence type="ECO:0000256" key="4">
    <source>
        <dbReference type="PROSITE-ProRule" id="PRU00076"/>
    </source>
</evidence>
<dbReference type="InterPro" id="IPR036179">
    <property type="entry name" value="Ig-like_dom_sf"/>
</dbReference>
<dbReference type="PANTHER" id="PTHR24034:SF200">
    <property type="entry name" value="EGF-LIKE AND EMI DOMAIN-CONTAINING PROTEIN 1"/>
    <property type="match status" value="1"/>
</dbReference>
<dbReference type="CDD" id="cd00054">
    <property type="entry name" value="EGF_CA"/>
    <property type="match status" value="2"/>
</dbReference>
<feature type="domain" description="Ig-like" evidence="9">
    <location>
        <begin position="748"/>
        <end position="846"/>
    </location>
</feature>
<dbReference type="InterPro" id="IPR013783">
    <property type="entry name" value="Ig-like_fold"/>
</dbReference>
<dbReference type="PROSITE" id="PS50835">
    <property type="entry name" value="IG_LIKE"/>
    <property type="match status" value="1"/>
</dbReference>
<comment type="caution">
    <text evidence="4">Lacks conserved residue(s) required for the propagation of feature annotation.</text>
</comment>
<gene>
    <name evidence="11" type="ORF">PEVE_00026568</name>
</gene>
<comment type="caution">
    <text evidence="11">The sequence shown here is derived from an EMBL/GenBank/DDBJ whole genome shotgun (WGS) entry which is preliminary data.</text>
</comment>
<dbReference type="Gene3D" id="2.10.25.10">
    <property type="entry name" value="Laminin"/>
    <property type="match status" value="3"/>
</dbReference>
<dbReference type="PROSITE" id="PS50825">
    <property type="entry name" value="HYR"/>
    <property type="match status" value="1"/>
</dbReference>
<evidence type="ECO:0000259" key="10">
    <source>
        <dbReference type="PROSITE" id="PS50923"/>
    </source>
</evidence>
<dbReference type="InterPro" id="IPR018097">
    <property type="entry name" value="EGF_Ca-bd_CS"/>
</dbReference>
<evidence type="ECO:0000259" key="9">
    <source>
        <dbReference type="PROSITE" id="PS50835"/>
    </source>
</evidence>
<feature type="domain" description="Sushi" evidence="10">
    <location>
        <begin position="259"/>
        <end position="324"/>
    </location>
</feature>
<evidence type="ECO:0000259" key="8">
    <source>
        <dbReference type="PROSITE" id="PS50825"/>
    </source>
</evidence>
<organism evidence="11 12">
    <name type="scientific">Porites evermanni</name>
    <dbReference type="NCBI Taxonomy" id="104178"/>
    <lineage>
        <taxon>Eukaryota</taxon>
        <taxon>Metazoa</taxon>
        <taxon>Cnidaria</taxon>
        <taxon>Anthozoa</taxon>
        <taxon>Hexacorallia</taxon>
        <taxon>Scleractinia</taxon>
        <taxon>Fungiina</taxon>
        <taxon>Poritidae</taxon>
        <taxon>Porites</taxon>
    </lineage>
</organism>
<dbReference type="PROSITE" id="PS01187">
    <property type="entry name" value="EGF_CA"/>
    <property type="match status" value="2"/>
</dbReference>
<dbReference type="Gene3D" id="2.60.40.10">
    <property type="entry name" value="Immunoglobulins"/>
    <property type="match status" value="1"/>
</dbReference>
<dbReference type="Pfam" id="PF00084">
    <property type="entry name" value="Sushi"/>
    <property type="match status" value="2"/>
</dbReference>
<dbReference type="Pfam" id="PF02494">
    <property type="entry name" value="HYR"/>
    <property type="match status" value="1"/>
</dbReference>
<evidence type="ECO:0000259" key="6">
    <source>
        <dbReference type="PROSITE" id="PS50026"/>
    </source>
</evidence>
<dbReference type="InterPro" id="IPR050751">
    <property type="entry name" value="ECM_structural_protein"/>
</dbReference>
<dbReference type="PROSITE" id="PS50095">
    <property type="entry name" value="PLAT"/>
    <property type="match status" value="1"/>
</dbReference>
<dbReference type="InterPro" id="IPR009030">
    <property type="entry name" value="Growth_fac_rcpt_cys_sf"/>
</dbReference>
<accession>A0ABN8M7J6</accession>
<dbReference type="PROSITE" id="PS50026">
    <property type="entry name" value="EGF_3"/>
    <property type="match status" value="2"/>
</dbReference>
<dbReference type="PROSITE" id="PS00010">
    <property type="entry name" value="ASX_HYDROXYL"/>
    <property type="match status" value="3"/>
</dbReference>
<dbReference type="InterPro" id="IPR000436">
    <property type="entry name" value="Sushi_SCR_CCP_dom"/>
</dbReference>
<evidence type="ECO:0008006" key="13">
    <source>
        <dbReference type="Google" id="ProtNLM"/>
    </source>
</evidence>
<feature type="domain" description="EGF-like" evidence="6">
    <location>
        <begin position="172"/>
        <end position="213"/>
    </location>
</feature>
<dbReference type="InterPro" id="IPR049883">
    <property type="entry name" value="NOTCH1_EGF-like"/>
</dbReference>
<feature type="domain" description="EGF-like" evidence="6">
    <location>
        <begin position="129"/>
        <end position="171"/>
    </location>
</feature>
<dbReference type="InterPro" id="IPR000152">
    <property type="entry name" value="EGF-type_Asp/Asn_hydroxyl_site"/>
</dbReference>
<dbReference type="CDD" id="cd00033">
    <property type="entry name" value="CCP"/>
    <property type="match status" value="2"/>
</dbReference>
<dbReference type="InterPro" id="IPR001881">
    <property type="entry name" value="EGF-like_Ca-bd_dom"/>
</dbReference>
<feature type="domain" description="Sushi" evidence="10">
    <location>
        <begin position="325"/>
        <end position="387"/>
    </location>
</feature>
<dbReference type="SUPFAM" id="SSF57184">
    <property type="entry name" value="Growth factor receptor domain"/>
    <property type="match status" value="1"/>
</dbReference>
<dbReference type="SMART" id="SM01411">
    <property type="entry name" value="Ephrin_rec_like"/>
    <property type="match status" value="3"/>
</dbReference>
<dbReference type="EMBL" id="CALNXI010000360">
    <property type="protein sequence ID" value="CAH3025589.1"/>
    <property type="molecule type" value="Genomic_DNA"/>
</dbReference>
<evidence type="ECO:0000256" key="3">
    <source>
        <dbReference type="ARBA" id="ARBA00023157"/>
    </source>
</evidence>
<sequence>MITVLSDYTVIVQTANKLGAGTDATVKIKVEGTKGIAERNLEGSFEQGDYETFHFSDWDIGYVKGLEIYRGNEGAFPGWDLEYIIIKVVGATDSIFNYHERVRSGWTTLTLSCNDGNVINSQGYCDVADVDECKKPYTCISPAKCENTVGSYKCHCPKGYVLKPGTNNQCQDVNECLRRGPCNYRRSTCQNIPGDYRCNCKAGYRNKDTKTCININECTMGIDSCDKTSSDCIDSDGTFWCRCKKGYYQGANNKLCVAVECGPIVPPASGTFEPARCTQVNSNVFRDKCHLKCHEGYAISDVSQGTLTCGSRGRWEGTVGTCQPVSCPKLPAFSNGGLLPSSCTSSGGKYPNKCSYYCSSGYSLQGGQFRQCQADGTWDGTAPTCTKILAKPWIRCPDHIILDLLPGKSSADVSSVWKEPTSNVEPAQITISPPEISSSYQFPPGTTKVTWTASNVEGSQRCSSYVIIYDKEAPTVANCPQEILEISSGPKAVTWVEPTFRDNVKVTKIDTSHTSGSIFEMGSTYVSYTAEDAARNTAFCKFKVQLKRLECYEPNGPDGGTKQCNEFGGSKFCTVTCNSGSQLYREAASYWQCKKGVWTPNDVIPDCVEASLKDPNTSCQENQFVMNITNVFGTNLYCAKCPTGAYKSSITDCNPCPAGSYNDQQGQLQCTLCPTGTSSLPGAKSALDCKAPCTAGQFSKTGLGPNCQYCPRDSYQDKVQQKSCTPCPNDTHTLSLGAKSLAECGARPKVNRMVPVVANIKEGESVSVVCYASGTPTPSYFWKFLKNIPASFLGSMSQTSIKDGIGVVIGSKLTITGATYENSGLYECRVSNTHGEHTALAQVNVAKVIDIGSGLDEPL</sequence>
<feature type="domain" description="HYR" evidence="8">
    <location>
        <begin position="469"/>
        <end position="548"/>
    </location>
</feature>
<name>A0ABN8M7J6_9CNID</name>
<dbReference type="InterPro" id="IPR003410">
    <property type="entry name" value="HYR_dom"/>
</dbReference>
<evidence type="ECO:0000256" key="2">
    <source>
        <dbReference type="ARBA" id="ARBA00022737"/>
    </source>
</evidence>
<evidence type="ECO:0000313" key="12">
    <source>
        <dbReference type="Proteomes" id="UP001159427"/>
    </source>
</evidence>
<reference evidence="11 12" key="1">
    <citation type="submission" date="2022-05" db="EMBL/GenBank/DDBJ databases">
        <authorList>
            <consortium name="Genoscope - CEA"/>
            <person name="William W."/>
        </authorList>
    </citation>
    <scope>NUCLEOTIDE SEQUENCE [LARGE SCALE GENOMIC DNA]</scope>
</reference>
<dbReference type="Gene3D" id="2.10.50.10">
    <property type="entry name" value="Tumor Necrosis Factor Receptor, subunit A, domain 2"/>
    <property type="match status" value="2"/>
</dbReference>
<protein>
    <recommendedName>
        <fullName evidence="13">Sushi, von Willebrand factor type A, EGF and pentraxin domain-containing protein 1-like</fullName>
    </recommendedName>
</protein>
<dbReference type="PROSITE" id="PS01186">
    <property type="entry name" value="EGF_2"/>
    <property type="match status" value="2"/>
</dbReference>
<keyword evidence="3 5" id="KW-1015">Disulfide bond</keyword>
<dbReference type="SMART" id="SM00181">
    <property type="entry name" value="EGF"/>
    <property type="match status" value="3"/>
</dbReference>
<dbReference type="PANTHER" id="PTHR24034">
    <property type="entry name" value="EGF-LIKE DOMAIN-CONTAINING PROTEIN"/>
    <property type="match status" value="1"/>
</dbReference>
<dbReference type="PROSITE" id="PS50923">
    <property type="entry name" value="SUSHI"/>
    <property type="match status" value="2"/>
</dbReference>
<dbReference type="SUPFAM" id="SSF49723">
    <property type="entry name" value="Lipase/lipooxygenase domain (PLAT/LH2 domain)"/>
    <property type="match status" value="1"/>
</dbReference>
<dbReference type="InterPro" id="IPR001024">
    <property type="entry name" value="PLAT/LH2_dom"/>
</dbReference>
<feature type="disulfide bond" evidence="5">
    <location>
        <begin position="358"/>
        <end position="385"/>
    </location>
</feature>
<dbReference type="SMART" id="SM00179">
    <property type="entry name" value="EGF_CA"/>
    <property type="match status" value="3"/>
</dbReference>
<dbReference type="SUPFAM" id="SSF48726">
    <property type="entry name" value="Immunoglobulin"/>
    <property type="match status" value="1"/>
</dbReference>
<dbReference type="SMART" id="SM00032">
    <property type="entry name" value="CCP"/>
    <property type="match status" value="3"/>
</dbReference>
<dbReference type="Pfam" id="PF13927">
    <property type="entry name" value="Ig_3"/>
    <property type="match status" value="1"/>
</dbReference>
<dbReference type="Gene3D" id="2.60.60.20">
    <property type="entry name" value="PLAT/LH2 domain"/>
    <property type="match status" value="1"/>
</dbReference>
<evidence type="ECO:0000313" key="11">
    <source>
        <dbReference type="EMBL" id="CAH3025589.1"/>
    </source>
</evidence>
<evidence type="ECO:0000256" key="5">
    <source>
        <dbReference type="PROSITE-ProRule" id="PRU00302"/>
    </source>
</evidence>
<dbReference type="SMART" id="SM00408">
    <property type="entry name" value="IGc2"/>
    <property type="match status" value="1"/>
</dbReference>
<keyword evidence="2" id="KW-0677">Repeat</keyword>
<dbReference type="InterPro" id="IPR000742">
    <property type="entry name" value="EGF"/>
</dbReference>
<dbReference type="Pfam" id="PF01477">
    <property type="entry name" value="PLAT"/>
    <property type="match status" value="1"/>
</dbReference>
<dbReference type="InterPro" id="IPR036392">
    <property type="entry name" value="PLAT/LH2_dom_sf"/>
</dbReference>
<evidence type="ECO:0000256" key="1">
    <source>
        <dbReference type="ARBA" id="ARBA00022536"/>
    </source>
</evidence>
<evidence type="ECO:0000259" key="7">
    <source>
        <dbReference type="PROSITE" id="PS50095"/>
    </source>
</evidence>
<keyword evidence="5" id="KW-0768">Sushi</keyword>
<keyword evidence="1 4" id="KW-0245">EGF-like domain</keyword>
<dbReference type="SUPFAM" id="SSF57535">
    <property type="entry name" value="Complement control module/SCR domain"/>
    <property type="match status" value="2"/>
</dbReference>
<dbReference type="SMART" id="SM00409">
    <property type="entry name" value="IG"/>
    <property type="match status" value="1"/>
</dbReference>
<dbReference type="InterPro" id="IPR003599">
    <property type="entry name" value="Ig_sub"/>
</dbReference>
<dbReference type="Pfam" id="PF07645">
    <property type="entry name" value="EGF_CA"/>
    <property type="match status" value="3"/>
</dbReference>
<dbReference type="InterPro" id="IPR011641">
    <property type="entry name" value="Tyr-kin_ephrin_A/B_rcpt-like"/>
</dbReference>
<proteinExistence type="predicted"/>
<keyword evidence="12" id="KW-1185">Reference proteome</keyword>
<dbReference type="Proteomes" id="UP001159427">
    <property type="component" value="Unassembled WGS sequence"/>
</dbReference>
<dbReference type="Pfam" id="PF07699">
    <property type="entry name" value="Ephrin_rec_like"/>
    <property type="match status" value="2"/>
</dbReference>
<dbReference type="InterPro" id="IPR035976">
    <property type="entry name" value="Sushi/SCR/CCP_sf"/>
</dbReference>
<dbReference type="InterPro" id="IPR007110">
    <property type="entry name" value="Ig-like_dom"/>
</dbReference>